<comment type="subcellular location">
    <subcellularLocation>
        <location evidence="1">Cytoplasm</location>
        <location evidence="1">Cytoskeleton</location>
        <location evidence="1">Microtubule organizing center</location>
        <location evidence="1">Centrosome</location>
        <location evidence="1">Centriole</location>
    </subcellularLocation>
</comment>
<dbReference type="InterPro" id="IPR050505">
    <property type="entry name" value="WDR55/POC1"/>
</dbReference>
<dbReference type="Proteomes" id="UP001295444">
    <property type="component" value="Chromosome 03"/>
</dbReference>
<keyword evidence="4" id="KW-0677">Repeat</keyword>
<evidence type="ECO:0000256" key="1">
    <source>
        <dbReference type="ARBA" id="ARBA00004114"/>
    </source>
</evidence>
<dbReference type="PANTHER" id="PTHR44019">
    <property type="entry name" value="WD REPEAT-CONTAINING PROTEIN 55"/>
    <property type="match status" value="1"/>
</dbReference>
<evidence type="ECO:0000256" key="8">
    <source>
        <dbReference type="ARBA" id="ARBA00039724"/>
    </source>
</evidence>
<dbReference type="PROSITE" id="PS00678">
    <property type="entry name" value="WD_REPEATS_1"/>
    <property type="match status" value="1"/>
</dbReference>
<reference evidence="12" key="1">
    <citation type="submission" date="2022-03" db="EMBL/GenBank/DDBJ databases">
        <authorList>
            <person name="Alioto T."/>
            <person name="Alioto T."/>
            <person name="Gomez Garrido J."/>
        </authorList>
    </citation>
    <scope>NUCLEOTIDE SEQUENCE</scope>
</reference>
<feature type="repeat" description="WD" evidence="9">
    <location>
        <begin position="107"/>
        <end position="148"/>
    </location>
</feature>
<feature type="region of interest" description="Disordered" evidence="11">
    <location>
        <begin position="290"/>
        <end position="319"/>
    </location>
</feature>
<dbReference type="InterPro" id="IPR020472">
    <property type="entry name" value="WD40_PAC1"/>
</dbReference>
<keyword evidence="13" id="KW-1185">Reference proteome</keyword>
<evidence type="ECO:0000256" key="7">
    <source>
        <dbReference type="ARBA" id="ARBA00037984"/>
    </source>
</evidence>
<proteinExistence type="inferred from homology"/>
<evidence type="ECO:0000256" key="6">
    <source>
        <dbReference type="ARBA" id="ARBA00023212"/>
    </source>
</evidence>
<keyword evidence="3 9" id="KW-0853">WD repeat</keyword>
<dbReference type="InterPro" id="IPR036322">
    <property type="entry name" value="WD40_repeat_dom_sf"/>
</dbReference>
<dbReference type="EMBL" id="OW240914">
    <property type="protein sequence ID" value="CAH2277697.1"/>
    <property type="molecule type" value="Genomic_DNA"/>
</dbReference>
<dbReference type="Gene3D" id="2.130.10.10">
    <property type="entry name" value="YVTN repeat-like/Quinoprotein amine dehydrogenase"/>
    <property type="match status" value="2"/>
</dbReference>
<dbReference type="CDD" id="cd00200">
    <property type="entry name" value="WD40"/>
    <property type="match status" value="1"/>
</dbReference>
<dbReference type="PRINTS" id="PR00320">
    <property type="entry name" value="GPROTEINBRPT"/>
</dbReference>
<dbReference type="GO" id="GO:0036064">
    <property type="term" value="C:ciliary basal body"/>
    <property type="evidence" value="ECO:0007669"/>
    <property type="project" value="TreeGrafter"/>
</dbReference>
<evidence type="ECO:0000256" key="2">
    <source>
        <dbReference type="ARBA" id="ARBA00022490"/>
    </source>
</evidence>
<feature type="repeat" description="WD" evidence="9">
    <location>
        <begin position="77"/>
        <end position="106"/>
    </location>
</feature>
<feature type="repeat" description="WD" evidence="9">
    <location>
        <begin position="149"/>
        <end position="190"/>
    </location>
</feature>
<dbReference type="AlphaFoldDB" id="A0AAD1RT20"/>
<evidence type="ECO:0000313" key="12">
    <source>
        <dbReference type="EMBL" id="CAH2277697.1"/>
    </source>
</evidence>
<name>A0AAD1RT20_PELCU</name>
<evidence type="ECO:0000256" key="10">
    <source>
        <dbReference type="SAM" id="Coils"/>
    </source>
</evidence>
<comment type="similarity">
    <text evidence="7">Belongs to the WD repeat POC1 family.</text>
</comment>
<keyword evidence="6" id="KW-0206">Cytoskeleton</keyword>
<dbReference type="InterPro" id="IPR019775">
    <property type="entry name" value="WD40_repeat_CS"/>
</dbReference>
<organism evidence="12 13">
    <name type="scientific">Pelobates cultripes</name>
    <name type="common">Western spadefoot toad</name>
    <dbReference type="NCBI Taxonomy" id="61616"/>
    <lineage>
        <taxon>Eukaryota</taxon>
        <taxon>Metazoa</taxon>
        <taxon>Chordata</taxon>
        <taxon>Craniata</taxon>
        <taxon>Vertebrata</taxon>
        <taxon>Euteleostomi</taxon>
        <taxon>Amphibia</taxon>
        <taxon>Batrachia</taxon>
        <taxon>Anura</taxon>
        <taxon>Pelobatoidea</taxon>
        <taxon>Pelobatidae</taxon>
        <taxon>Pelobates</taxon>
    </lineage>
</organism>
<evidence type="ECO:0000256" key="4">
    <source>
        <dbReference type="ARBA" id="ARBA00022737"/>
    </source>
</evidence>
<evidence type="ECO:0000256" key="11">
    <source>
        <dbReference type="SAM" id="MobiDB-lite"/>
    </source>
</evidence>
<evidence type="ECO:0000256" key="9">
    <source>
        <dbReference type="PROSITE-ProRule" id="PRU00221"/>
    </source>
</evidence>
<dbReference type="GO" id="GO:0060271">
    <property type="term" value="P:cilium assembly"/>
    <property type="evidence" value="ECO:0007669"/>
    <property type="project" value="TreeGrafter"/>
</dbReference>
<gene>
    <name evidence="12" type="ORF">PECUL_23A048915</name>
</gene>
<protein>
    <recommendedName>
        <fullName evidence="8">POC1 centriolar protein homolog B</fullName>
    </recommendedName>
</protein>
<evidence type="ECO:0000313" key="13">
    <source>
        <dbReference type="Proteomes" id="UP001295444"/>
    </source>
</evidence>
<dbReference type="SMART" id="SM00320">
    <property type="entry name" value="WD40"/>
    <property type="match status" value="4"/>
</dbReference>
<dbReference type="Pfam" id="PF00400">
    <property type="entry name" value="WD40"/>
    <property type="match status" value="4"/>
</dbReference>
<dbReference type="PROSITE" id="PS50082">
    <property type="entry name" value="WD_REPEATS_2"/>
    <property type="match status" value="4"/>
</dbReference>
<feature type="repeat" description="WD" evidence="9">
    <location>
        <begin position="191"/>
        <end position="232"/>
    </location>
</feature>
<dbReference type="InterPro" id="IPR015943">
    <property type="entry name" value="WD40/YVTN_repeat-like_dom_sf"/>
</dbReference>
<dbReference type="GO" id="GO:0005814">
    <property type="term" value="C:centriole"/>
    <property type="evidence" value="ECO:0007669"/>
    <property type="project" value="UniProtKB-SubCell"/>
</dbReference>
<dbReference type="PROSITE" id="PS50294">
    <property type="entry name" value="WD_REPEATS_REGION"/>
    <property type="match status" value="4"/>
</dbReference>
<evidence type="ECO:0000256" key="5">
    <source>
        <dbReference type="ARBA" id="ARBA00023054"/>
    </source>
</evidence>
<dbReference type="InterPro" id="IPR001680">
    <property type="entry name" value="WD40_rpt"/>
</dbReference>
<dbReference type="SUPFAM" id="SSF50978">
    <property type="entry name" value="WD40 repeat-like"/>
    <property type="match status" value="1"/>
</dbReference>
<keyword evidence="5 10" id="KW-0175">Coiled coil</keyword>
<keyword evidence="2" id="KW-0963">Cytoplasm</keyword>
<evidence type="ECO:0000256" key="3">
    <source>
        <dbReference type="ARBA" id="ARBA00022574"/>
    </source>
</evidence>
<sequence>MDSWWLHLLETEQLDFGSQILEGSPHYLKPTMLLFEVLTSQATASPFLLHLMINQSKRGVCIDSASSIRSHSTQTGFSPDGRLITSCSDDKTVRIWDSTNRLCINTFMDYKGHSNYVGFNPTGTCVASAGSDSTVKVWDIRMNKLLQHYQVHSAGVNCLSFHPSGNYLITASSDGTVKVLDLLEGRLLYTLHGHEGPVLSVAFSRHGEQFATGGTDAQVLVWKTNFDKFTSTEVVKLQLKRAHPEAPPHVNDIYPRSPHLHTSRGPSIEINPMFEVADTQTFDPAVIDVESDVSSTRKPSPMRRGQAEKSSGYDQTILPPSVNNTLEHIVNQLNVLTQTVSILEQRLTLTEDKLKEFLENQQQISDPE</sequence>
<feature type="coiled-coil region" evidence="10">
    <location>
        <begin position="326"/>
        <end position="360"/>
    </location>
</feature>
<accession>A0AAD1RT20</accession>
<dbReference type="PANTHER" id="PTHR44019:SF1">
    <property type="entry name" value="POC1 CENTRIOLAR PROTEIN HOMOLOG B"/>
    <property type="match status" value="1"/>
</dbReference>